<dbReference type="Gene3D" id="1.10.150.50">
    <property type="entry name" value="Transcription Factor, Ets-1"/>
    <property type="match status" value="3"/>
</dbReference>
<sequence>EDLRHSRRPAKGAQSNKDPYSGSGFPKSAEDRRMKRGEDLVELALQSKTPFVMWNADTVVAWLEHWVGMPAWYVAACRANITCGGMIASLSDQEVQRELGISNPLHRLKLRVATQEMLAYTNPATDTEAGSRAGLTRTPMMEHPLAQLHLNHEWVGNVWLRSLGLSQYRRAFMECLVDGRMLEHLTKRDLRTHLKIVDGFHRLSLQCGIALLKRFNYDMGAIEQRRALCQTQDTDLIVWTNERVTTWLALLNLIGPNTNLDQSGLHGAVIALDTEFDAPTLATMLQLPNSNIHGRELLEYHLFNLVRPYRNLQLSYISIEHPVFSEAPDVPVDYQWQTQTSESAPTQGVGIAGSDHDALPSTHREAPTMEQMPSPRSTYVHAEVPRSSQVGSREGRSTVSMAKEHHSMHSNIPL</sequence>
<dbReference type="GO" id="GO:0048786">
    <property type="term" value="C:presynaptic active zone"/>
    <property type="evidence" value="ECO:0007669"/>
    <property type="project" value="TreeGrafter"/>
</dbReference>
<protein>
    <submittedName>
        <fullName evidence="5">Liprin-alpha</fullName>
    </submittedName>
</protein>
<reference evidence="5" key="1">
    <citation type="submission" date="2016-01" db="EMBL/GenBank/DDBJ databases">
        <title>Reference transcriptome for the parasite Schistocephalus solidus: insights into the molecular evolution of parasitism.</title>
        <authorList>
            <person name="Hebert F.O."/>
            <person name="Grambauer S."/>
            <person name="Barber I."/>
            <person name="Landry C.R."/>
            <person name="Aubin-Horth N."/>
        </authorList>
    </citation>
    <scope>NUCLEOTIDE SEQUENCE</scope>
</reference>
<evidence type="ECO:0000256" key="2">
    <source>
        <dbReference type="ARBA" id="ARBA00023054"/>
    </source>
</evidence>
<dbReference type="SMART" id="SM00454">
    <property type="entry name" value="SAM"/>
    <property type="match status" value="2"/>
</dbReference>
<dbReference type="PANTHER" id="PTHR12587">
    <property type="entry name" value="LAR INTERACTING PROTEIN LIP -RELATED PROTEIN"/>
    <property type="match status" value="1"/>
</dbReference>
<dbReference type="SUPFAM" id="SSF47769">
    <property type="entry name" value="SAM/Pointed domain"/>
    <property type="match status" value="2"/>
</dbReference>
<feature type="non-terminal residue" evidence="5">
    <location>
        <position position="1"/>
    </location>
</feature>
<dbReference type="InterPro" id="IPR013761">
    <property type="entry name" value="SAM/pointed_sf"/>
</dbReference>
<feature type="region of interest" description="Disordered" evidence="3">
    <location>
        <begin position="359"/>
        <end position="414"/>
    </location>
</feature>
<dbReference type="EMBL" id="GEEE01011640">
    <property type="protein sequence ID" value="JAP51585.1"/>
    <property type="molecule type" value="Transcribed_RNA"/>
</dbReference>
<evidence type="ECO:0000256" key="1">
    <source>
        <dbReference type="ARBA" id="ARBA00022737"/>
    </source>
</evidence>
<feature type="region of interest" description="Disordered" evidence="3">
    <location>
        <begin position="1"/>
        <end position="33"/>
    </location>
</feature>
<evidence type="ECO:0000256" key="3">
    <source>
        <dbReference type="SAM" id="MobiDB-lite"/>
    </source>
</evidence>
<dbReference type="Pfam" id="PF00536">
    <property type="entry name" value="SAM_1"/>
    <property type="match status" value="2"/>
</dbReference>
<dbReference type="PROSITE" id="PS50105">
    <property type="entry name" value="SAM_DOMAIN"/>
    <property type="match status" value="2"/>
</dbReference>
<dbReference type="PANTHER" id="PTHR12587:SF20">
    <property type="entry name" value="LIPRIN-ALPHA, ISOFORM E"/>
    <property type="match status" value="1"/>
</dbReference>
<name>A0A0X3PI39_SCHSO</name>
<dbReference type="InterPro" id="IPR029515">
    <property type="entry name" value="Liprin"/>
</dbReference>
<organism evidence="5">
    <name type="scientific">Schistocephalus solidus</name>
    <name type="common">Tapeworm</name>
    <dbReference type="NCBI Taxonomy" id="70667"/>
    <lineage>
        <taxon>Eukaryota</taxon>
        <taxon>Metazoa</taxon>
        <taxon>Spiralia</taxon>
        <taxon>Lophotrochozoa</taxon>
        <taxon>Platyhelminthes</taxon>
        <taxon>Cestoda</taxon>
        <taxon>Eucestoda</taxon>
        <taxon>Diphyllobothriidea</taxon>
        <taxon>Diphyllobothriidae</taxon>
        <taxon>Schistocephalus</taxon>
    </lineage>
</organism>
<dbReference type="InterPro" id="IPR001660">
    <property type="entry name" value="SAM"/>
</dbReference>
<evidence type="ECO:0000313" key="5">
    <source>
        <dbReference type="EMBL" id="JAP51585.1"/>
    </source>
</evidence>
<proteinExistence type="predicted"/>
<keyword evidence="2" id="KW-0175">Coiled coil</keyword>
<dbReference type="GO" id="GO:0050808">
    <property type="term" value="P:synapse organization"/>
    <property type="evidence" value="ECO:0007669"/>
    <property type="project" value="TreeGrafter"/>
</dbReference>
<evidence type="ECO:0000259" key="4">
    <source>
        <dbReference type="PROSITE" id="PS50105"/>
    </source>
</evidence>
<feature type="domain" description="SAM" evidence="4">
    <location>
        <begin position="159"/>
        <end position="215"/>
    </location>
</feature>
<feature type="compositionally biased region" description="Basic residues" evidence="3">
    <location>
        <begin position="1"/>
        <end position="10"/>
    </location>
</feature>
<dbReference type="AlphaFoldDB" id="A0A0X3PI39"/>
<feature type="domain" description="SAM" evidence="4">
    <location>
        <begin position="54"/>
        <end position="120"/>
    </location>
</feature>
<accession>A0A0X3PI39</accession>
<keyword evidence="1" id="KW-0677">Repeat</keyword>
<gene>
    <name evidence="5" type="primary">LIPA</name>
    <name evidence="5" type="ORF">TR88644</name>
</gene>